<keyword evidence="2" id="KW-0472">Membrane</keyword>
<gene>
    <name evidence="3" type="ORF">FCI23_39285</name>
</gene>
<feature type="region of interest" description="Disordered" evidence="1">
    <location>
        <begin position="140"/>
        <end position="170"/>
    </location>
</feature>
<keyword evidence="2" id="KW-0812">Transmembrane</keyword>
<dbReference type="Proteomes" id="UP000305778">
    <property type="component" value="Unassembled WGS sequence"/>
</dbReference>
<reference evidence="3 4" key="1">
    <citation type="submission" date="2019-04" db="EMBL/GenBank/DDBJ databases">
        <title>Streptomyces oryziradicis sp. nov., a novel actinomycete isolated from rhizosphere soil of rice (Oryza sativa L.).</title>
        <authorList>
            <person name="Li C."/>
        </authorList>
    </citation>
    <scope>NUCLEOTIDE SEQUENCE [LARGE SCALE GENOMIC DNA]</scope>
    <source>
        <strain evidence="3 4">NEAU-C40</strain>
    </source>
</reference>
<evidence type="ECO:0000256" key="2">
    <source>
        <dbReference type="SAM" id="Phobius"/>
    </source>
</evidence>
<name>A0A4U0RZX5_9ACTN</name>
<evidence type="ECO:0000313" key="4">
    <source>
        <dbReference type="Proteomes" id="UP000305778"/>
    </source>
</evidence>
<dbReference type="OrthoDB" id="4332711at2"/>
<dbReference type="AlphaFoldDB" id="A0A4U0RZX5"/>
<dbReference type="EMBL" id="SUMC01000066">
    <property type="protein sequence ID" value="TKA02014.1"/>
    <property type="molecule type" value="Genomic_DNA"/>
</dbReference>
<sequence>MSPRRTAQTEPWEHASDPALAYAMDQLDWLRRAKRRARVFTQAGDFLTLLSTAATVVVSALSAPAAISASLAAVALFLTGFRQAFNPNERWVTAGVSWLALHQAVVRYRLTPQAARDDAARQALIDRTVEISAAENRAWAEQRRATQPLPPGTSLNDAQAAPGATSSPGS</sequence>
<proteinExistence type="predicted"/>
<evidence type="ECO:0000313" key="3">
    <source>
        <dbReference type="EMBL" id="TKA02014.1"/>
    </source>
</evidence>
<keyword evidence="4" id="KW-1185">Reference proteome</keyword>
<comment type="caution">
    <text evidence="3">The sequence shown here is derived from an EMBL/GenBank/DDBJ whole genome shotgun (WGS) entry which is preliminary data.</text>
</comment>
<organism evidence="3 4">
    <name type="scientific">Actinacidiphila oryziradicis</name>
    <dbReference type="NCBI Taxonomy" id="2571141"/>
    <lineage>
        <taxon>Bacteria</taxon>
        <taxon>Bacillati</taxon>
        <taxon>Actinomycetota</taxon>
        <taxon>Actinomycetes</taxon>
        <taxon>Kitasatosporales</taxon>
        <taxon>Streptomycetaceae</taxon>
        <taxon>Actinacidiphila</taxon>
    </lineage>
</organism>
<evidence type="ECO:0000256" key="1">
    <source>
        <dbReference type="SAM" id="MobiDB-lite"/>
    </source>
</evidence>
<protein>
    <submittedName>
        <fullName evidence="3">SLATT domain-containing protein</fullName>
    </submittedName>
</protein>
<keyword evidence="2" id="KW-1133">Transmembrane helix</keyword>
<feature type="transmembrane region" description="Helical" evidence="2">
    <location>
        <begin position="39"/>
        <end position="57"/>
    </location>
</feature>
<accession>A0A4U0RZX5</accession>
<dbReference type="NCBIfam" id="NF033634">
    <property type="entry name" value="SLATT_1"/>
    <property type="match status" value="1"/>
</dbReference>